<name>A0A6A4JLA8_APOLU</name>
<dbReference type="GO" id="GO:0004555">
    <property type="term" value="F:alpha,alpha-trehalase activity"/>
    <property type="evidence" value="ECO:0007669"/>
    <property type="project" value="UniProtKB-EC"/>
</dbReference>
<dbReference type="GO" id="GO:0005993">
    <property type="term" value="P:trehalose catabolic process"/>
    <property type="evidence" value="ECO:0007669"/>
    <property type="project" value="TreeGrafter"/>
</dbReference>
<dbReference type="EC" id="3.2.1.28" evidence="3"/>
<proteinExistence type="inferred from homology"/>
<evidence type="ECO:0000256" key="1">
    <source>
        <dbReference type="ARBA" id="ARBA00001576"/>
    </source>
</evidence>
<evidence type="ECO:0000256" key="6">
    <source>
        <dbReference type="ARBA" id="ARBA00031637"/>
    </source>
</evidence>
<dbReference type="EMBL" id="WIXP02000010">
    <property type="protein sequence ID" value="KAF6204291.1"/>
    <property type="molecule type" value="Genomic_DNA"/>
</dbReference>
<dbReference type="OrthoDB" id="6627429at2759"/>
<dbReference type="InterPro" id="IPR001661">
    <property type="entry name" value="Glyco_hydro_37"/>
</dbReference>
<protein>
    <recommendedName>
        <fullName evidence="4">Trehalase</fullName>
        <ecNumber evidence="3">3.2.1.28</ecNumber>
    </recommendedName>
    <alternativeName>
        <fullName evidence="5">Alpha,alpha-trehalase</fullName>
    </alternativeName>
    <alternativeName>
        <fullName evidence="6">Alpha,alpha-trehalose glucohydrolase</fullName>
    </alternativeName>
</protein>
<dbReference type="Proteomes" id="UP000466442">
    <property type="component" value="Unassembled WGS sequence"/>
</dbReference>
<evidence type="ECO:0000313" key="8">
    <source>
        <dbReference type="Proteomes" id="UP000466442"/>
    </source>
</evidence>
<dbReference type="Gene3D" id="1.50.10.10">
    <property type="match status" value="1"/>
</dbReference>
<evidence type="ECO:0000256" key="3">
    <source>
        <dbReference type="ARBA" id="ARBA00012757"/>
    </source>
</evidence>
<dbReference type="Pfam" id="PF01204">
    <property type="entry name" value="Trehalase"/>
    <property type="match status" value="1"/>
</dbReference>
<keyword evidence="8" id="KW-1185">Reference proteome</keyword>
<comment type="catalytic activity">
    <reaction evidence="1">
        <text>alpha,alpha-trehalose + H2O = alpha-D-glucose + beta-D-glucose</text>
        <dbReference type="Rhea" id="RHEA:32675"/>
        <dbReference type="ChEBI" id="CHEBI:15377"/>
        <dbReference type="ChEBI" id="CHEBI:15903"/>
        <dbReference type="ChEBI" id="CHEBI:16551"/>
        <dbReference type="ChEBI" id="CHEBI:17925"/>
        <dbReference type="EC" id="3.2.1.28"/>
    </reaction>
</comment>
<dbReference type="PANTHER" id="PTHR23403:SF1">
    <property type="entry name" value="TREHALASE"/>
    <property type="match status" value="1"/>
</dbReference>
<evidence type="ECO:0000313" key="7">
    <source>
        <dbReference type="EMBL" id="KAF6204291.1"/>
    </source>
</evidence>
<dbReference type="SUPFAM" id="SSF48208">
    <property type="entry name" value="Six-hairpin glycosidases"/>
    <property type="match status" value="1"/>
</dbReference>
<evidence type="ECO:0000256" key="4">
    <source>
        <dbReference type="ARBA" id="ARBA00019905"/>
    </source>
</evidence>
<evidence type="ECO:0000256" key="2">
    <source>
        <dbReference type="ARBA" id="ARBA00005615"/>
    </source>
</evidence>
<comment type="caution">
    <text evidence="7">The sequence shown here is derived from an EMBL/GenBank/DDBJ whole genome shotgun (WGS) entry which is preliminary data.</text>
</comment>
<organism evidence="7 8">
    <name type="scientific">Apolygus lucorum</name>
    <name type="common">Small green plant bug</name>
    <name type="synonym">Lygocoris lucorum</name>
    <dbReference type="NCBI Taxonomy" id="248454"/>
    <lineage>
        <taxon>Eukaryota</taxon>
        <taxon>Metazoa</taxon>
        <taxon>Ecdysozoa</taxon>
        <taxon>Arthropoda</taxon>
        <taxon>Hexapoda</taxon>
        <taxon>Insecta</taxon>
        <taxon>Pterygota</taxon>
        <taxon>Neoptera</taxon>
        <taxon>Paraneoptera</taxon>
        <taxon>Hemiptera</taxon>
        <taxon>Heteroptera</taxon>
        <taxon>Panheteroptera</taxon>
        <taxon>Cimicomorpha</taxon>
        <taxon>Miridae</taxon>
        <taxon>Mirini</taxon>
        <taxon>Apolygus</taxon>
    </lineage>
</organism>
<evidence type="ECO:0000256" key="5">
    <source>
        <dbReference type="ARBA" id="ARBA00030473"/>
    </source>
</evidence>
<gene>
    <name evidence="7" type="ORF">GE061_002631</name>
</gene>
<sequence>MLEMFKFFVSLIIICIGEVIEGKTNDDYETSIFCYGRLLHDVQVHELFKHPRDFLELRARRPPQVISSRYREIRPKLKLAGEDGRKALKDFIRRNFVNRSSCENVSPPDWFAKPHFQRDVQDPGTLDFLKFLNRKWAQSYYNVTQEALENMDLHATIKTRHSFYGSSRSLNYEESWWLYFGLMSSGMKISARQLIENLAGLVDEYGHVPPENRLYFLGRPSPPFLAIMLEAYLNETGDLELAGRLLPYAEIDFHYWVQSTMRKVISAFDIYLVVNQVENFLSKPRPERYLEDWKRKPKNSSLKSILNVASLIWDSDPPRGTLSVRLTAITEWAARVLARLSQNFGGPQRRQLYSMISWELLHTMDTLLYSRKKKQWMDYSSNYGHVNDVSLWPVYTGARPWKSHYQVPRCSSLEEYLLSAVVLQEAGQSEAAQDVAFRALSLAAQDANLSLKNSSVAITLLRMFPQVQVPNSGAITPPVHNSIRIIVIPMIIATMICLPFLFIKGQISN</sequence>
<dbReference type="PANTHER" id="PTHR23403">
    <property type="entry name" value="TREHALASE"/>
    <property type="match status" value="1"/>
</dbReference>
<dbReference type="InterPro" id="IPR012341">
    <property type="entry name" value="6hp_glycosidase-like_sf"/>
</dbReference>
<comment type="similarity">
    <text evidence="2">Belongs to the glycosyl hydrolase 37 family.</text>
</comment>
<reference evidence="7" key="1">
    <citation type="journal article" date="2021" name="Mol. Ecol. Resour.">
        <title>Apolygus lucorum genome provides insights into omnivorousness and mesophyll feeding.</title>
        <authorList>
            <person name="Liu Y."/>
            <person name="Liu H."/>
            <person name="Wang H."/>
            <person name="Huang T."/>
            <person name="Liu B."/>
            <person name="Yang B."/>
            <person name="Yin L."/>
            <person name="Li B."/>
            <person name="Zhang Y."/>
            <person name="Zhang S."/>
            <person name="Jiang F."/>
            <person name="Zhang X."/>
            <person name="Ren Y."/>
            <person name="Wang B."/>
            <person name="Wang S."/>
            <person name="Lu Y."/>
            <person name="Wu K."/>
            <person name="Fan W."/>
            <person name="Wang G."/>
        </authorList>
    </citation>
    <scope>NUCLEOTIDE SEQUENCE</scope>
    <source>
        <strain evidence="7">12Hb</strain>
    </source>
</reference>
<accession>A0A6A4JLA8</accession>
<dbReference type="AlphaFoldDB" id="A0A6A4JLA8"/>
<dbReference type="InterPro" id="IPR008928">
    <property type="entry name" value="6-hairpin_glycosidase_sf"/>
</dbReference>